<dbReference type="PROSITE" id="PS52050">
    <property type="entry name" value="WYL"/>
    <property type="match status" value="1"/>
</dbReference>
<evidence type="ECO:0000256" key="1">
    <source>
        <dbReference type="ARBA" id="ARBA00023015"/>
    </source>
</evidence>
<dbReference type="InterPro" id="IPR001034">
    <property type="entry name" value="DeoR_HTH"/>
</dbReference>
<dbReference type="Pfam" id="PF25583">
    <property type="entry name" value="WCX"/>
    <property type="match status" value="1"/>
</dbReference>
<accession>A0ABV9U986</accession>
<protein>
    <submittedName>
        <fullName evidence="4">Helix-turn-helix transcriptional regulator</fullName>
    </submittedName>
</protein>
<organism evidence="4 5">
    <name type="scientific">Actinomadura gamaensis</name>
    <dbReference type="NCBI Taxonomy" id="1763541"/>
    <lineage>
        <taxon>Bacteria</taxon>
        <taxon>Bacillati</taxon>
        <taxon>Actinomycetota</taxon>
        <taxon>Actinomycetes</taxon>
        <taxon>Streptosporangiales</taxon>
        <taxon>Thermomonosporaceae</taxon>
        <taxon>Actinomadura</taxon>
    </lineage>
</organism>
<keyword evidence="5" id="KW-1185">Reference proteome</keyword>
<dbReference type="InterPro" id="IPR051534">
    <property type="entry name" value="CBASS_pafABC_assoc_protein"/>
</dbReference>
<dbReference type="InterPro" id="IPR057727">
    <property type="entry name" value="WCX_dom"/>
</dbReference>
<dbReference type="PANTHER" id="PTHR34580:SF1">
    <property type="entry name" value="PROTEIN PAFC"/>
    <property type="match status" value="1"/>
</dbReference>
<reference evidence="5" key="1">
    <citation type="journal article" date="2019" name="Int. J. Syst. Evol. Microbiol.">
        <title>The Global Catalogue of Microorganisms (GCM) 10K type strain sequencing project: providing services to taxonomists for standard genome sequencing and annotation.</title>
        <authorList>
            <consortium name="The Broad Institute Genomics Platform"/>
            <consortium name="The Broad Institute Genome Sequencing Center for Infectious Disease"/>
            <person name="Wu L."/>
            <person name="Ma J."/>
        </authorList>
    </citation>
    <scope>NUCLEOTIDE SEQUENCE [LARGE SCALE GENOMIC DNA]</scope>
    <source>
        <strain evidence="5">KLKA75</strain>
    </source>
</reference>
<feature type="domain" description="HTH deoR-type" evidence="3">
    <location>
        <begin position="2"/>
        <end position="75"/>
    </location>
</feature>
<dbReference type="PROSITE" id="PS51000">
    <property type="entry name" value="HTH_DEOR_2"/>
    <property type="match status" value="1"/>
</dbReference>
<sequence>MRADRLVSILLMLQTRGRVTARELADALEVSVRTIYRDVEALGAAGVPLYGEPGHDGGYRLLDGFRTRLNGLTETEAESLFLTGLPGPAAELGLGAIVTAAQLKLMSALPDELRDRAERVNERFHLDAPGWYRDPDPTPHLAAVADAVWNDRSVRVRYLRWEHPREVMRDVDPLGLVLKGGHWYMVGRTGDRVRTYRVSRLQDLEVTGARFDRPPGFDLAGYWDDTIAGFDERRLRTSAHLRLSADLLDHLHEYLDASAVRAARESACPVEDGWVEVTVPVESPDRAVLDLLRLGTDAEVLGPPELRARMAEIVTALAARYSDGPAK</sequence>
<dbReference type="InterPro" id="IPR028349">
    <property type="entry name" value="PafC-like"/>
</dbReference>
<dbReference type="EMBL" id="JBHSIT010000012">
    <property type="protein sequence ID" value="MFC4912478.1"/>
    <property type="molecule type" value="Genomic_DNA"/>
</dbReference>
<comment type="caution">
    <text evidence="4">The sequence shown here is derived from an EMBL/GenBank/DDBJ whole genome shotgun (WGS) entry which is preliminary data.</text>
</comment>
<name>A0ABV9U986_9ACTN</name>
<dbReference type="SUPFAM" id="SSF46785">
    <property type="entry name" value="Winged helix' DNA-binding domain"/>
    <property type="match status" value="1"/>
</dbReference>
<evidence type="ECO:0000259" key="3">
    <source>
        <dbReference type="PROSITE" id="PS51000"/>
    </source>
</evidence>
<dbReference type="InterPro" id="IPR026881">
    <property type="entry name" value="WYL_dom"/>
</dbReference>
<dbReference type="Proteomes" id="UP001595872">
    <property type="component" value="Unassembled WGS sequence"/>
</dbReference>
<gene>
    <name evidence="4" type="ORF">ACFPCY_34620</name>
</gene>
<dbReference type="PIRSF" id="PIRSF016838">
    <property type="entry name" value="PafC"/>
    <property type="match status" value="1"/>
</dbReference>
<evidence type="ECO:0000256" key="2">
    <source>
        <dbReference type="ARBA" id="ARBA00023163"/>
    </source>
</evidence>
<dbReference type="Pfam" id="PF08279">
    <property type="entry name" value="HTH_11"/>
    <property type="match status" value="1"/>
</dbReference>
<dbReference type="RefSeq" id="WP_378262425.1">
    <property type="nucleotide sequence ID" value="NZ_JBHSIT010000012.1"/>
</dbReference>
<evidence type="ECO:0000313" key="4">
    <source>
        <dbReference type="EMBL" id="MFC4912478.1"/>
    </source>
</evidence>
<dbReference type="Gene3D" id="1.10.10.10">
    <property type="entry name" value="Winged helix-like DNA-binding domain superfamily/Winged helix DNA-binding domain"/>
    <property type="match status" value="1"/>
</dbReference>
<dbReference type="InterPro" id="IPR013196">
    <property type="entry name" value="HTH_11"/>
</dbReference>
<keyword evidence="1" id="KW-0805">Transcription regulation</keyword>
<dbReference type="Pfam" id="PF13280">
    <property type="entry name" value="WYL"/>
    <property type="match status" value="1"/>
</dbReference>
<proteinExistence type="predicted"/>
<keyword evidence="2" id="KW-0804">Transcription</keyword>
<dbReference type="InterPro" id="IPR036390">
    <property type="entry name" value="WH_DNA-bd_sf"/>
</dbReference>
<dbReference type="InterPro" id="IPR036388">
    <property type="entry name" value="WH-like_DNA-bd_sf"/>
</dbReference>
<dbReference type="PANTHER" id="PTHR34580">
    <property type="match status" value="1"/>
</dbReference>
<evidence type="ECO:0000313" key="5">
    <source>
        <dbReference type="Proteomes" id="UP001595872"/>
    </source>
</evidence>